<dbReference type="Proteomes" id="UP001183127">
    <property type="component" value="Chromosome"/>
</dbReference>
<keyword evidence="3" id="KW-1185">Reference proteome</keyword>
<feature type="transmembrane region" description="Helical" evidence="1">
    <location>
        <begin position="106"/>
        <end position="131"/>
    </location>
</feature>
<keyword evidence="1" id="KW-1133">Transmembrane helix</keyword>
<gene>
    <name evidence="2" type="ORF">RAH46_00060</name>
</gene>
<evidence type="ECO:0000313" key="2">
    <source>
        <dbReference type="EMBL" id="WMW05751.1"/>
    </source>
</evidence>
<protein>
    <submittedName>
        <fullName evidence="2">Uncharacterized protein</fullName>
    </submittedName>
</protein>
<sequence>MFIARLLQGLGLILVAYLFVCLMTASLRQTGFSLERPYLVEPNSNSALELLLFTAPVQLMFLLLGCFIHSRRTLIGVFVLLAIIVAQLQCVNFAESYGSTWSDLELVMLLGVNGHWLLLALIPGLALLLGVERLRKRSA</sequence>
<keyword evidence="1" id="KW-0472">Membrane</keyword>
<name>A0ABY9QQ19_9PSED</name>
<dbReference type="EMBL" id="CP132921">
    <property type="protein sequence ID" value="WMW05751.1"/>
    <property type="molecule type" value="Genomic_DNA"/>
</dbReference>
<evidence type="ECO:0000313" key="3">
    <source>
        <dbReference type="Proteomes" id="UP001183127"/>
    </source>
</evidence>
<evidence type="ECO:0000256" key="1">
    <source>
        <dbReference type="SAM" id="Phobius"/>
    </source>
</evidence>
<reference evidence="2 3" key="1">
    <citation type="submission" date="2023-08" db="EMBL/GenBank/DDBJ databases">
        <title>Complete Genome Sequence of Pseudomonas entomophila TVIN A01.</title>
        <authorList>
            <person name="Shelke T."/>
            <person name="Mahar N.S."/>
            <person name="Gupta I."/>
            <person name="Gupta V."/>
        </authorList>
    </citation>
    <scope>NUCLEOTIDE SEQUENCE [LARGE SCALE GENOMIC DNA]</scope>
    <source>
        <strain evidence="2 3">TVIN-A01</strain>
    </source>
</reference>
<dbReference type="RefSeq" id="WP_011531864.1">
    <property type="nucleotide sequence ID" value="NZ_CP132921.1"/>
</dbReference>
<feature type="transmembrane region" description="Helical" evidence="1">
    <location>
        <begin position="47"/>
        <end position="67"/>
    </location>
</feature>
<organism evidence="2 3">
    <name type="scientific">Pseudomonas entomophila</name>
    <dbReference type="NCBI Taxonomy" id="312306"/>
    <lineage>
        <taxon>Bacteria</taxon>
        <taxon>Pseudomonadati</taxon>
        <taxon>Pseudomonadota</taxon>
        <taxon>Gammaproteobacteria</taxon>
        <taxon>Pseudomonadales</taxon>
        <taxon>Pseudomonadaceae</taxon>
        <taxon>Pseudomonas</taxon>
    </lineage>
</organism>
<dbReference type="GeneID" id="32803787"/>
<proteinExistence type="predicted"/>
<accession>A0ABY9QQ19</accession>
<feature type="transmembrane region" description="Helical" evidence="1">
    <location>
        <begin position="7"/>
        <end position="27"/>
    </location>
</feature>
<keyword evidence="1" id="KW-0812">Transmembrane</keyword>
<feature type="transmembrane region" description="Helical" evidence="1">
    <location>
        <begin position="74"/>
        <end position="94"/>
    </location>
</feature>